<organism evidence="2">
    <name type="scientific">marine metagenome</name>
    <dbReference type="NCBI Taxonomy" id="408172"/>
    <lineage>
        <taxon>unclassified sequences</taxon>
        <taxon>metagenomes</taxon>
        <taxon>ecological metagenomes</taxon>
    </lineage>
</organism>
<name>A0A382H5Y7_9ZZZZ</name>
<dbReference type="SUPFAM" id="SSF53955">
    <property type="entry name" value="Lysozyme-like"/>
    <property type="match status" value="1"/>
</dbReference>
<accession>A0A382H5Y7</accession>
<gene>
    <name evidence="2" type="ORF">METZ01_LOCUS235037</name>
</gene>
<protein>
    <submittedName>
        <fullName evidence="2">Uncharacterized protein</fullName>
    </submittedName>
</protein>
<dbReference type="EMBL" id="UINC01059126">
    <property type="protein sequence ID" value="SVB82183.1"/>
    <property type="molecule type" value="Genomic_DNA"/>
</dbReference>
<dbReference type="AlphaFoldDB" id="A0A382H5Y7"/>
<dbReference type="InterPro" id="IPR023346">
    <property type="entry name" value="Lysozyme-like_dom_sf"/>
</dbReference>
<reference evidence="2" key="1">
    <citation type="submission" date="2018-05" db="EMBL/GenBank/DDBJ databases">
        <authorList>
            <person name="Lanie J.A."/>
            <person name="Ng W.-L."/>
            <person name="Kazmierczak K.M."/>
            <person name="Andrzejewski T.M."/>
            <person name="Davidsen T.M."/>
            <person name="Wayne K.J."/>
            <person name="Tettelin H."/>
            <person name="Glass J.I."/>
            <person name="Rusch D."/>
            <person name="Podicherti R."/>
            <person name="Tsui H.-C.T."/>
            <person name="Winkler M.E."/>
        </authorList>
    </citation>
    <scope>NUCLEOTIDE SEQUENCE</scope>
</reference>
<feature type="compositionally biased region" description="Basic and acidic residues" evidence="1">
    <location>
        <begin position="55"/>
        <end position="66"/>
    </location>
</feature>
<dbReference type="Gene3D" id="1.10.1740.240">
    <property type="match status" value="1"/>
</dbReference>
<evidence type="ECO:0000313" key="2">
    <source>
        <dbReference type="EMBL" id="SVB82183.1"/>
    </source>
</evidence>
<sequence length="112" mass="12571">MRGAGYVIVAALILSVSIIMAIEMANAIVVVRNVESVQTLMTVVAHVTAERVTERSDRVHREEKGKCGPRPEQISERGKAFIRQHEGLQLKQYYDRNGYAIGYGMHTWQGMP</sequence>
<feature type="non-terminal residue" evidence="2">
    <location>
        <position position="112"/>
    </location>
</feature>
<feature type="region of interest" description="Disordered" evidence="1">
    <location>
        <begin position="55"/>
        <end position="75"/>
    </location>
</feature>
<evidence type="ECO:0000256" key="1">
    <source>
        <dbReference type="SAM" id="MobiDB-lite"/>
    </source>
</evidence>
<proteinExistence type="predicted"/>